<dbReference type="InterPro" id="IPR001063">
    <property type="entry name" value="Ribosomal_uL22"/>
</dbReference>
<evidence type="ECO:0000256" key="1">
    <source>
        <dbReference type="ARBA" id="ARBA00009451"/>
    </source>
</evidence>
<dbReference type="SUPFAM" id="SSF54843">
    <property type="entry name" value="Ribosomal protein L22"/>
    <property type="match status" value="1"/>
</dbReference>
<keyword evidence="8" id="KW-1185">Reference proteome</keyword>
<accession>A0AAN0II85</accession>
<keyword evidence="2 6" id="KW-0689">Ribosomal protein</keyword>
<dbReference type="PANTHER" id="PTHR13501:SF8">
    <property type="entry name" value="LARGE RIBOSOMAL SUBUNIT PROTEIN UL22M"/>
    <property type="match status" value="1"/>
</dbReference>
<dbReference type="GO" id="GO:0003735">
    <property type="term" value="F:structural constituent of ribosome"/>
    <property type="evidence" value="ECO:0007669"/>
    <property type="project" value="InterPro"/>
</dbReference>
<dbReference type="GeneID" id="100638995"/>
<dbReference type="PANTHER" id="PTHR13501">
    <property type="entry name" value="CHLOROPLAST 50S RIBOSOMAL PROTEIN L22-RELATED"/>
    <property type="match status" value="1"/>
</dbReference>
<name>A0AAN0II85_AMPQE</name>
<proteinExistence type="inferred from homology"/>
<dbReference type="AlphaFoldDB" id="A0AAN0II85"/>
<dbReference type="KEGG" id="aqu:100638995"/>
<dbReference type="GO" id="GO:0005762">
    <property type="term" value="C:mitochondrial large ribosomal subunit"/>
    <property type="evidence" value="ECO:0007669"/>
    <property type="project" value="TreeGrafter"/>
</dbReference>
<organism evidence="7 8">
    <name type="scientific">Amphimedon queenslandica</name>
    <name type="common">Sponge</name>
    <dbReference type="NCBI Taxonomy" id="400682"/>
    <lineage>
        <taxon>Eukaryota</taxon>
        <taxon>Metazoa</taxon>
        <taxon>Porifera</taxon>
        <taxon>Demospongiae</taxon>
        <taxon>Heteroscleromorpha</taxon>
        <taxon>Haplosclerida</taxon>
        <taxon>Niphatidae</taxon>
        <taxon>Amphimedon</taxon>
    </lineage>
</organism>
<evidence type="ECO:0000313" key="8">
    <source>
        <dbReference type="Proteomes" id="UP000007879"/>
    </source>
</evidence>
<dbReference type="Gene3D" id="3.90.470.10">
    <property type="entry name" value="Ribosomal protein L22/L17"/>
    <property type="match status" value="1"/>
</dbReference>
<sequence length="189" mass="21779">MASKANSILSSFRRFLVPHRHQFYRMTSVASTTTPVSTVQEQAPPYREFYGRCEQVKTSPQKLNLVAKVIRRMKVVDALVQLEYSDKKVATFIKDTIKETQRNAIQIHKANPDNLYVSASYVGKGTYLKRIRYHGKGQSGKMYKYYSHYFLKLREGPPPVKKKKSKEAQGCYATRRLIQRGPITIPNCL</sequence>
<dbReference type="EnsemblMetazoa" id="XM_003389366.2">
    <property type="protein sequence ID" value="XP_003389414.1"/>
    <property type="gene ID" value="LOC100638995"/>
</dbReference>
<dbReference type="GO" id="GO:0006412">
    <property type="term" value="P:translation"/>
    <property type="evidence" value="ECO:0007669"/>
    <property type="project" value="InterPro"/>
</dbReference>
<comment type="similarity">
    <text evidence="1 6">Belongs to the universal ribosomal protein uL22 family.</text>
</comment>
<dbReference type="Proteomes" id="UP000007879">
    <property type="component" value="Unassembled WGS sequence"/>
</dbReference>
<reference evidence="8" key="1">
    <citation type="journal article" date="2010" name="Nature">
        <title>The Amphimedon queenslandica genome and the evolution of animal complexity.</title>
        <authorList>
            <person name="Srivastava M."/>
            <person name="Simakov O."/>
            <person name="Chapman J."/>
            <person name="Fahey B."/>
            <person name="Gauthier M.E."/>
            <person name="Mitros T."/>
            <person name="Richards G.S."/>
            <person name="Conaco C."/>
            <person name="Dacre M."/>
            <person name="Hellsten U."/>
            <person name="Larroux C."/>
            <person name="Putnam N.H."/>
            <person name="Stanke M."/>
            <person name="Adamska M."/>
            <person name="Darling A."/>
            <person name="Degnan S.M."/>
            <person name="Oakley T.H."/>
            <person name="Plachetzki D.C."/>
            <person name="Zhai Y."/>
            <person name="Adamski M."/>
            <person name="Calcino A."/>
            <person name="Cummins S.F."/>
            <person name="Goodstein D.M."/>
            <person name="Harris C."/>
            <person name="Jackson D.J."/>
            <person name="Leys S.P."/>
            <person name="Shu S."/>
            <person name="Woodcroft B.J."/>
            <person name="Vervoort M."/>
            <person name="Kosik K.S."/>
            <person name="Manning G."/>
            <person name="Degnan B.M."/>
            <person name="Rokhsar D.S."/>
        </authorList>
    </citation>
    <scope>NUCLEOTIDE SEQUENCE [LARGE SCALE GENOMIC DNA]</scope>
</reference>
<evidence type="ECO:0000256" key="4">
    <source>
        <dbReference type="ARBA" id="ARBA00035286"/>
    </source>
</evidence>
<dbReference type="Pfam" id="PF00237">
    <property type="entry name" value="Ribosomal_L22"/>
    <property type="match status" value="1"/>
</dbReference>
<keyword evidence="3 6" id="KW-0687">Ribonucleoprotein</keyword>
<dbReference type="InterPro" id="IPR047867">
    <property type="entry name" value="Ribosomal_uL22_bac/org-type"/>
</dbReference>
<dbReference type="InterPro" id="IPR036394">
    <property type="entry name" value="Ribosomal_uL22_sf"/>
</dbReference>
<evidence type="ECO:0000256" key="2">
    <source>
        <dbReference type="ARBA" id="ARBA00022980"/>
    </source>
</evidence>
<reference evidence="7" key="2">
    <citation type="submission" date="2024-06" db="UniProtKB">
        <authorList>
            <consortium name="EnsemblMetazoa"/>
        </authorList>
    </citation>
    <scope>IDENTIFICATION</scope>
</reference>
<evidence type="ECO:0000256" key="6">
    <source>
        <dbReference type="RuleBase" id="RU004005"/>
    </source>
</evidence>
<evidence type="ECO:0000313" key="7">
    <source>
        <dbReference type="EnsemblMetazoa" id="XP_003389414.1"/>
    </source>
</evidence>
<protein>
    <recommendedName>
        <fullName evidence="4">Large ribosomal subunit protein uL22m</fullName>
    </recommendedName>
    <alternativeName>
        <fullName evidence="5">39S ribosomal protein L22, mitochondrial</fullName>
    </alternativeName>
</protein>
<dbReference type="RefSeq" id="XP_003389414.1">
    <property type="nucleotide sequence ID" value="XM_003389366.2"/>
</dbReference>
<evidence type="ECO:0000256" key="5">
    <source>
        <dbReference type="ARBA" id="ARBA00035506"/>
    </source>
</evidence>
<evidence type="ECO:0000256" key="3">
    <source>
        <dbReference type="ARBA" id="ARBA00023274"/>
    </source>
</evidence>